<keyword evidence="2" id="KW-1185">Reference proteome</keyword>
<name>A0A845KZL1_9FIRM</name>
<dbReference type="RefSeq" id="WP_161257249.1">
    <property type="nucleotide sequence ID" value="NZ_WXEY01000006.1"/>
</dbReference>
<accession>A0A845KZL1</accession>
<dbReference type="Proteomes" id="UP000463470">
    <property type="component" value="Unassembled WGS sequence"/>
</dbReference>
<protein>
    <recommendedName>
        <fullName evidence="3">Methionine synthase</fullName>
    </recommendedName>
</protein>
<comment type="caution">
    <text evidence="1">The sequence shown here is derived from an EMBL/GenBank/DDBJ whole genome shotgun (WGS) entry which is preliminary data.</text>
</comment>
<dbReference type="InterPro" id="IPR038071">
    <property type="entry name" value="UROD/MetE-like_sf"/>
</dbReference>
<sequence length="377" mass="40793">MFPIVTAMGSLPVDSYEEAKALVAAGCPQAPHCPQLPVVCKEDLLLEQGLAPWERAGLIRRLPDGRPVVDRSADGFAEALARFSRICGVGECGVDEPIEWYSNDESLFAQKSPTYLRFRQDLLERAWPGNVNWVKAQLAGPLTTARYVTDERGQSLLDDPQLRELVLASAALQASWMASDLRRLPWPVMIFVDEPGLVGLGREPGCDPAMAPGETAGFDGSDDVVRRFVRTMVQAVGQTGALAGLHCCGDTDWSVILDSGAHVVSFDACRHFAGMLRHTEAVRRFLDRGGLLAWGVVPTEPEALEAATVEGLLQKLAEQMAAMEGKGVPGDAIRRQLILTPACGYGLRAVAEAEKAYELLGQFSSRIKKAGGRGIRL</sequence>
<evidence type="ECO:0008006" key="3">
    <source>
        <dbReference type="Google" id="ProtNLM"/>
    </source>
</evidence>
<gene>
    <name evidence="1" type="ORF">GTO91_07515</name>
</gene>
<dbReference type="SUPFAM" id="SSF51726">
    <property type="entry name" value="UROD/MetE-like"/>
    <property type="match status" value="1"/>
</dbReference>
<dbReference type="EMBL" id="WXEY01000006">
    <property type="protein sequence ID" value="MZP29552.1"/>
    <property type="molecule type" value="Genomic_DNA"/>
</dbReference>
<evidence type="ECO:0000313" key="2">
    <source>
        <dbReference type="Proteomes" id="UP000463470"/>
    </source>
</evidence>
<organism evidence="1 2">
    <name type="scientific">Heliomicrobium undosum</name>
    <dbReference type="NCBI Taxonomy" id="121734"/>
    <lineage>
        <taxon>Bacteria</taxon>
        <taxon>Bacillati</taxon>
        <taxon>Bacillota</taxon>
        <taxon>Clostridia</taxon>
        <taxon>Eubacteriales</taxon>
        <taxon>Heliobacteriaceae</taxon>
        <taxon>Heliomicrobium</taxon>
    </lineage>
</organism>
<dbReference type="Gene3D" id="3.20.20.210">
    <property type="match status" value="1"/>
</dbReference>
<dbReference type="OrthoDB" id="144815at2"/>
<proteinExistence type="predicted"/>
<dbReference type="AlphaFoldDB" id="A0A845KZL1"/>
<reference evidence="1 2" key="1">
    <citation type="submission" date="2020-01" db="EMBL/GenBank/DDBJ databases">
        <title>Whole-genome sequence of Heliobacterium undosum DSM 13378.</title>
        <authorList>
            <person name="Kyndt J.A."/>
            <person name="Meyer T.E."/>
        </authorList>
    </citation>
    <scope>NUCLEOTIDE SEQUENCE [LARGE SCALE GENOMIC DNA]</scope>
    <source>
        <strain evidence="1 2">DSM 13378</strain>
    </source>
</reference>
<evidence type="ECO:0000313" key="1">
    <source>
        <dbReference type="EMBL" id="MZP29552.1"/>
    </source>
</evidence>